<dbReference type="EMBL" id="CP126116">
    <property type="protein sequence ID" value="WHZ59366.1"/>
    <property type="molecule type" value="Genomic_DNA"/>
</dbReference>
<proteinExistence type="predicted"/>
<name>A0ACD4RFV1_9BACI</name>
<keyword evidence="2" id="KW-1185">Reference proteome</keyword>
<organism evidence="1 2">
    <name type="scientific">Metabacillus hrfriensis</name>
    <dbReference type="NCBI Taxonomy" id="3048891"/>
    <lineage>
        <taxon>Bacteria</taxon>
        <taxon>Bacillati</taxon>
        <taxon>Bacillota</taxon>
        <taxon>Bacilli</taxon>
        <taxon>Bacillales</taxon>
        <taxon>Bacillaceae</taxon>
        <taxon>Metabacillus</taxon>
    </lineage>
</organism>
<reference evidence="2" key="1">
    <citation type="journal article" date="2025" name="Aquaculture">
        <title>Assessment of the bioflocculant production and safety properties of Metabacillus hrfriensis sp. nov. based on phenotypic and whole-genome sequencing analysis.</title>
        <authorList>
            <person name="Zhang R."/>
            <person name="Zhao Z."/>
            <person name="Luo L."/>
            <person name="Wang S."/>
            <person name="Guo K."/>
            <person name="Xu W."/>
        </authorList>
    </citation>
    <scope>NUCLEOTIDE SEQUENCE [LARGE SCALE GENOMIC DNA]</scope>
    <source>
        <strain evidence="2">CT-WN-B3</strain>
    </source>
</reference>
<protein>
    <submittedName>
        <fullName evidence="1">Uncharacterized protein</fullName>
    </submittedName>
</protein>
<dbReference type="Proteomes" id="UP001226091">
    <property type="component" value="Chromosome"/>
</dbReference>
<evidence type="ECO:0000313" key="1">
    <source>
        <dbReference type="EMBL" id="WHZ59366.1"/>
    </source>
</evidence>
<gene>
    <name evidence="1" type="ORF">QLQ22_08600</name>
</gene>
<sequence length="172" mass="19824">MTRYLFLKSLLILVLLTGCEKSTPEVNVLIFSKISPIHEAAIEAELLIMTKHRHKINVKLYPSSREKLAVMLSKREGDVFISTHEHLSQLLNKNGLKPLDQLIHSRNDIEDFYPFMTKNQNGERHLYGLPINKHINLFEKNEIPVNEPLVAILPTFSKKQAEGEEILKLFLD</sequence>
<accession>A0ACD4RFV1</accession>
<evidence type="ECO:0000313" key="2">
    <source>
        <dbReference type="Proteomes" id="UP001226091"/>
    </source>
</evidence>